<dbReference type="EMBL" id="LAZR01056503">
    <property type="protein sequence ID" value="KKK74048.1"/>
    <property type="molecule type" value="Genomic_DNA"/>
</dbReference>
<sequence length="388" mass="43053">LLSLAVPLAIWLASTSIVSSTENETRAEEVFDDTAETSTSEDVAGGDDRIARPDEQLADANPLGLDDETLIKLFRAGSVLRRVAFDCESYYRDHDRLPKDVPELATRYQEQGRAGIGNDPFAPGKKLRIVPDEDDSRLVQVWSVGPDGDWDGGRQIDSTKKPLDGDVGVEIRVGQTDWHWLADKGIRRHLEGKRLAHYLAAKGPKLPRPEAKEDGLKWGPVVDGLQLAVELTPKKDAYFLGETIDVRFYFRNAADYAIQVGLAIPWRQDMTERSVLIHDEKGKRLKGQGTWMSGLVGTKQKTLKPGETASYNSSNLAFVAPGKRPGTGAVGYWVEAAPGVYTVQFKQHFPIGFSSEPREWQGVMETAPVTVRIAEQPKFAIHRVMAYR</sequence>
<feature type="region of interest" description="Disordered" evidence="1">
    <location>
        <begin position="22"/>
        <end position="48"/>
    </location>
</feature>
<evidence type="ECO:0000313" key="2">
    <source>
        <dbReference type="EMBL" id="KKK74048.1"/>
    </source>
</evidence>
<reference evidence="2" key="1">
    <citation type="journal article" date="2015" name="Nature">
        <title>Complex archaea that bridge the gap between prokaryotes and eukaryotes.</title>
        <authorList>
            <person name="Spang A."/>
            <person name="Saw J.H."/>
            <person name="Jorgensen S.L."/>
            <person name="Zaremba-Niedzwiedzka K."/>
            <person name="Martijn J."/>
            <person name="Lind A.E."/>
            <person name="van Eijk R."/>
            <person name="Schleper C."/>
            <person name="Guy L."/>
            <person name="Ettema T.J."/>
        </authorList>
    </citation>
    <scope>NUCLEOTIDE SEQUENCE</scope>
</reference>
<proteinExistence type="predicted"/>
<feature type="non-terminal residue" evidence="2">
    <location>
        <position position="1"/>
    </location>
</feature>
<protein>
    <submittedName>
        <fullName evidence="2">Uncharacterized protein</fullName>
    </submittedName>
</protein>
<accession>A0A0F8XYG7</accession>
<organism evidence="2">
    <name type="scientific">marine sediment metagenome</name>
    <dbReference type="NCBI Taxonomy" id="412755"/>
    <lineage>
        <taxon>unclassified sequences</taxon>
        <taxon>metagenomes</taxon>
        <taxon>ecological metagenomes</taxon>
    </lineage>
</organism>
<evidence type="ECO:0000256" key="1">
    <source>
        <dbReference type="SAM" id="MobiDB-lite"/>
    </source>
</evidence>
<feature type="non-terminal residue" evidence="2">
    <location>
        <position position="388"/>
    </location>
</feature>
<dbReference type="AlphaFoldDB" id="A0A0F8XYG7"/>
<name>A0A0F8XYG7_9ZZZZ</name>
<gene>
    <name evidence="2" type="ORF">LCGC14_2887670</name>
</gene>
<comment type="caution">
    <text evidence="2">The sequence shown here is derived from an EMBL/GenBank/DDBJ whole genome shotgun (WGS) entry which is preliminary data.</text>
</comment>